<evidence type="ECO:0000256" key="2">
    <source>
        <dbReference type="PROSITE-ProRule" id="PRU00703"/>
    </source>
</evidence>
<name>H6QAC5_PYROT</name>
<accession>H6QAC5</accession>
<dbReference type="EMBL" id="CP003316">
    <property type="protein sequence ID" value="AFA39326.1"/>
    <property type="molecule type" value="Genomic_DNA"/>
</dbReference>
<dbReference type="SMART" id="SM00116">
    <property type="entry name" value="CBS"/>
    <property type="match status" value="2"/>
</dbReference>
<dbReference type="Gene3D" id="3.10.580.10">
    <property type="entry name" value="CBS-domain"/>
    <property type="match status" value="1"/>
</dbReference>
<dbReference type="InterPro" id="IPR051257">
    <property type="entry name" value="Diverse_CBS-Domain"/>
</dbReference>
<keyword evidence="5" id="KW-1185">Reference proteome</keyword>
<reference evidence="4 5" key="1">
    <citation type="journal article" date="2012" name="Stand. Genomic Sci.">
        <title>Complete genome sequence of Pyrobaculum oguniense.</title>
        <authorList>
            <person name="Bernick D.L."/>
            <person name="Karplus K."/>
            <person name="Lui L.M."/>
            <person name="Coker J.K."/>
            <person name="Murphy J.N."/>
            <person name="Chan P.P."/>
            <person name="Cozen A.E."/>
            <person name="Lowe T.M."/>
        </authorList>
    </citation>
    <scope>NUCLEOTIDE SEQUENCE [LARGE SCALE GENOMIC DNA]</scope>
    <source>
        <strain evidence="4 5">TE7</strain>
    </source>
</reference>
<dbReference type="InterPro" id="IPR000644">
    <property type="entry name" value="CBS_dom"/>
</dbReference>
<protein>
    <submittedName>
        <fullName evidence="4">Signal-transduction protein containing cAMP-binding and CBS domains</fullName>
    </submittedName>
</protein>
<dbReference type="Pfam" id="PF00571">
    <property type="entry name" value="CBS"/>
    <property type="match status" value="2"/>
</dbReference>
<dbReference type="AlphaFoldDB" id="H6QAC5"/>
<dbReference type="InterPro" id="IPR046342">
    <property type="entry name" value="CBS_dom_sf"/>
</dbReference>
<evidence type="ECO:0000313" key="4">
    <source>
        <dbReference type="EMBL" id="AFA39326.1"/>
    </source>
</evidence>
<dbReference type="eggNOG" id="arCOG00631">
    <property type="taxonomic scope" value="Archaea"/>
</dbReference>
<evidence type="ECO:0000259" key="3">
    <source>
        <dbReference type="PROSITE" id="PS51371"/>
    </source>
</evidence>
<dbReference type="PROSITE" id="PS51371">
    <property type="entry name" value="CBS"/>
    <property type="match status" value="2"/>
</dbReference>
<dbReference type="STRING" id="698757.Pogu_1299"/>
<organism evidence="4 5">
    <name type="scientific">Pyrobaculum oguniense (strain DSM 13380 / JCM 10595 / TE7)</name>
    <dbReference type="NCBI Taxonomy" id="698757"/>
    <lineage>
        <taxon>Archaea</taxon>
        <taxon>Thermoproteota</taxon>
        <taxon>Thermoprotei</taxon>
        <taxon>Thermoproteales</taxon>
        <taxon>Thermoproteaceae</taxon>
        <taxon>Pyrobaculum</taxon>
    </lineage>
</organism>
<dbReference type="CDD" id="cd09836">
    <property type="entry name" value="CBS_pair_arch"/>
    <property type="match status" value="1"/>
</dbReference>
<feature type="domain" description="CBS" evidence="3">
    <location>
        <begin position="7"/>
        <end position="62"/>
    </location>
</feature>
<sequence length="141" mass="15542">MKVKSLASTPAVTAPPETPIREIAAIMVRRRIGLVVLTRSEELVGVISERDIVRAVAQDIDMAKPAETIATRHVVTIDAEADIKEAVALFRRHNIRHLVVVNKGQIYGVLSIRDLVREKELLAGLEEYATVQADALWIVGD</sequence>
<evidence type="ECO:0000313" key="5">
    <source>
        <dbReference type="Proteomes" id="UP000009062"/>
    </source>
</evidence>
<dbReference type="PANTHER" id="PTHR43080:SF2">
    <property type="entry name" value="CBS DOMAIN-CONTAINING PROTEIN"/>
    <property type="match status" value="1"/>
</dbReference>
<gene>
    <name evidence="4" type="ordered locus">Pogu_1299</name>
</gene>
<dbReference type="PANTHER" id="PTHR43080">
    <property type="entry name" value="CBS DOMAIN-CONTAINING PROTEIN CBSX3, MITOCHONDRIAL"/>
    <property type="match status" value="1"/>
</dbReference>
<evidence type="ECO:0000256" key="1">
    <source>
        <dbReference type="ARBA" id="ARBA00023122"/>
    </source>
</evidence>
<proteinExistence type="predicted"/>
<feature type="domain" description="CBS" evidence="3">
    <location>
        <begin position="70"/>
        <end position="127"/>
    </location>
</feature>
<dbReference type="SUPFAM" id="SSF54631">
    <property type="entry name" value="CBS-domain pair"/>
    <property type="match status" value="1"/>
</dbReference>
<dbReference type="Proteomes" id="UP000009062">
    <property type="component" value="Chromosome"/>
</dbReference>
<dbReference type="KEGG" id="pog:Pogu_1299"/>
<dbReference type="HOGENOM" id="CLU_040681_12_1_2"/>
<keyword evidence="1 2" id="KW-0129">CBS domain</keyword>